<dbReference type="Gene3D" id="2.170.180.11">
    <property type="entry name" value="Methuselah ectodomain, domain 2"/>
    <property type="match status" value="1"/>
</dbReference>
<comment type="subcellular location">
    <subcellularLocation>
        <location evidence="1">Membrane</location>
        <topology evidence="1">Multi-pass membrane protein</topology>
    </subcellularLocation>
</comment>
<dbReference type="PANTHER" id="PTHR47154">
    <property type="entry name" value="G-PROTEIN COUPLED RECEPTOR MTH-RELATED"/>
    <property type="match status" value="1"/>
</dbReference>
<keyword evidence="5 10" id="KW-1133">Transmembrane helix</keyword>
<evidence type="ECO:0000256" key="5">
    <source>
        <dbReference type="ARBA" id="ARBA00022989"/>
    </source>
</evidence>
<feature type="transmembrane region" description="Helical" evidence="10">
    <location>
        <begin position="233"/>
        <end position="256"/>
    </location>
</feature>
<gene>
    <name evidence="12" type="ORF">g.9052</name>
</gene>
<evidence type="ECO:0000256" key="6">
    <source>
        <dbReference type="ARBA" id="ARBA00023040"/>
    </source>
</evidence>
<keyword evidence="4" id="KW-0732">Signal</keyword>
<reference evidence="12" key="1">
    <citation type="submission" date="2015-11" db="EMBL/GenBank/DDBJ databases">
        <title>De novo transcriptome assembly of four potential Pierce s Disease insect vectors from Arizona vineyards.</title>
        <authorList>
            <person name="Tassone E.E."/>
        </authorList>
    </citation>
    <scope>NUCLEOTIDE SEQUENCE</scope>
</reference>
<evidence type="ECO:0000256" key="8">
    <source>
        <dbReference type="ARBA" id="ARBA00023170"/>
    </source>
</evidence>
<dbReference type="Pfam" id="PF00002">
    <property type="entry name" value="7tm_2"/>
    <property type="match status" value="1"/>
</dbReference>
<dbReference type="EMBL" id="GEBQ01003289">
    <property type="protein sequence ID" value="JAT36688.1"/>
    <property type="molecule type" value="Transcribed_RNA"/>
</dbReference>
<dbReference type="InterPro" id="IPR051384">
    <property type="entry name" value="Mth_GPCR"/>
</dbReference>
<dbReference type="PROSITE" id="PS50261">
    <property type="entry name" value="G_PROTEIN_RECEP_F2_4"/>
    <property type="match status" value="1"/>
</dbReference>
<feature type="transmembrane region" description="Helical" evidence="10">
    <location>
        <begin position="397"/>
        <end position="417"/>
    </location>
</feature>
<keyword evidence="8" id="KW-0675">Receptor</keyword>
<evidence type="ECO:0000256" key="7">
    <source>
        <dbReference type="ARBA" id="ARBA00023136"/>
    </source>
</evidence>
<dbReference type="SUPFAM" id="SSF63877">
    <property type="entry name" value="Methuselah ectodomain"/>
    <property type="match status" value="1"/>
</dbReference>
<dbReference type="InterPro" id="IPR023311">
    <property type="entry name" value="Methusela_ecto_dom_2"/>
</dbReference>
<evidence type="ECO:0000256" key="3">
    <source>
        <dbReference type="ARBA" id="ARBA00022692"/>
    </source>
</evidence>
<feature type="transmembrane region" description="Helical" evidence="10">
    <location>
        <begin position="445"/>
        <end position="466"/>
    </location>
</feature>
<dbReference type="InterPro" id="IPR000832">
    <property type="entry name" value="GPCR_2_secretin-like"/>
</dbReference>
<keyword evidence="9" id="KW-0807">Transducer</keyword>
<feature type="transmembrane region" description="Helical" evidence="10">
    <location>
        <begin position="343"/>
        <end position="364"/>
    </location>
</feature>
<dbReference type="GO" id="GO:0007166">
    <property type="term" value="P:cell surface receptor signaling pathway"/>
    <property type="evidence" value="ECO:0007669"/>
    <property type="project" value="InterPro"/>
</dbReference>
<evidence type="ECO:0000256" key="1">
    <source>
        <dbReference type="ARBA" id="ARBA00004141"/>
    </source>
</evidence>
<dbReference type="InterPro" id="IPR036272">
    <property type="entry name" value="Methuselah_N_sf"/>
</dbReference>
<evidence type="ECO:0000256" key="9">
    <source>
        <dbReference type="ARBA" id="ARBA00023224"/>
    </source>
</evidence>
<dbReference type="GO" id="GO:0005886">
    <property type="term" value="C:plasma membrane"/>
    <property type="evidence" value="ECO:0007669"/>
    <property type="project" value="TreeGrafter"/>
</dbReference>
<name>A0A1B6ML52_9HEMI</name>
<sequence>AMSVHPCAVTLEFLKRLPVKGIIVVLYVVADLAVNWHLRDDPPLRDRCSPDYPEFSESLDNPLMTSDGSVEDDFGRIFPPGQFWTEGGIVYGCPCSGEKPCIRKCCKEDQAYNHNYSCVEVDYGFTDLLEVYRVGDDEVEEVNVTEDHFSVLASECRLPYRLPAPHTLKYLYPMEDGIVLNILFGSTFDHSMYCAETFAEGTAEGESEVFIVLCQATPDEMEFNNRRLWQRNLVFYVLRVVSATVNLVTLAVFCLLPQLRSGCGKSIMCYLIARIYCSLDDAINTTKLLPTSEHSRNFCLVASPLTLFSTLSTRAWQLLIAYQIWTAFRPGSSRAKGPPGKEFLVYSAVAWGTPLAVVLFALVADQVPVAPEFLTPKFAEHQCWFNSNNAHLFYYTVPYYVVELLVIALCVATLLQLRASRLGSEALQGADSRRHNTKDIQWSRLYARTALAMGVNYALLPLAVLLNRYYPLSRFINISILNIDDIRGAEILLIFVLKQETMTQLAQRLTWLTCCRPSQSSTTAVPLSPL</sequence>
<dbReference type="Gene3D" id="1.20.1070.10">
    <property type="entry name" value="Rhodopsin 7-helix transmembrane proteins"/>
    <property type="match status" value="1"/>
</dbReference>
<evidence type="ECO:0000259" key="11">
    <source>
        <dbReference type="PROSITE" id="PS50261"/>
    </source>
</evidence>
<organism evidence="12">
    <name type="scientific">Graphocephala atropunctata</name>
    <dbReference type="NCBI Taxonomy" id="36148"/>
    <lineage>
        <taxon>Eukaryota</taxon>
        <taxon>Metazoa</taxon>
        <taxon>Ecdysozoa</taxon>
        <taxon>Arthropoda</taxon>
        <taxon>Hexapoda</taxon>
        <taxon>Insecta</taxon>
        <taxon>Pterygota</taxon>
        <taxon>Neoptera</taxon>
        <taxon>Paraneoptera</taxon>
        <taxon>Hemiptera</taxon>
        <taxon>Auchenorrhyncha</taxon>
        <taxon>Membracoidea</taxon>
        <taxon>Cicadellidae</taxon>
        <taxon>Cicadellinae</taxon>
        <taxon>Cicadellini</taxon>
        <taxon>Graphocephala</taxon>
    </lineage>
</organism>
<feature type="non-terminal residue" evidence="12">
    <location>
        <position position="1"/>
    </location>
</feature>
<dbReference type="PANTHER" id="PTHR47154:SF2">
    <property type="entry name" value="G-PROTEIN COUPLED RECEPTOR MTH-RELATED"/>
    <property type="match status" value="1"/>
</dbReference>
<evidence type="ECO:0000313" key="12">
    <source>
        <dbReference type="EMBL" id="JAT36688.1"/>
    </source>
</evidence>
<keyword evidence="6" id="KW-0297">G-protein coupled receptor</keyword>
<dbReference type="AlphaFoldDB" id="A0A1B6ML52"/>
<feature type="domain" description="G-protein coupled receptors family 2 profile 2" evidence="11">
    <location>
        <begin position="231"/>
        <end position="499"/>
    </location>
</feature>
<evidence type="ECO:0000256" key="4">
    <source>
        <dbReference type="ARBA" id="ARBA00022729"/>
    </source>
</evidence>
<dbReference type="GO" id="GO:0008528">
    <property type="term" value="F:G protein-coupled peptide receptor activity"/>
    <property type="evidence" value="ECO:0007669"/>
    <property type="project" value="TreeGrafter"/>
</dbReference>
<evidence type="ECO:0000256" key="2">
    <source>
        <dbReference type="ARBA" id="ARBA00008979"/>
    </source>
</evidence>
<evidence type="ECO:0000256" key="10">
    <source>
        <dbReference type="SAM" id="Phobius"/>
    </source>
</evidence>
<proteinExistence type="inferred from homology"/>
<keyword evidence="7 10" id="KW-0472">Membrane</keyword>
<comment type="similarity">
    <text evidence="2">Belongs to the G-protein coupled receptor 2 family. Mth subfamily.</text>
</comment>
<dbReference type="InterPro" id="IPR017981">
    <property type="entry name" value="GPCR_2-like_7TM"/>
</dbReference>
<keyword evidence="3 10" id="KW-0812">Transmembrane</keyword>
<protein>
    <recommendedName>
        <fullName evidence="11">G-protein coupled receptors family 2 profile 2 domain-containing protein</fullName>
    </recommendedName>
</protein>
<accession>A0A1B6ML52</accession>